<protein>
    <recommendedName>
        <fullName evidence="8">Serine/threonine-protein phosphatase 2A activator</fullName>
        <ecNumber evidence="8">5.2.1.8</ecNumber>
    </recommendedName>
    <alternativeName>
        <fullName evidence="8">Phosphotyrosyl phosphatase activator</fullName>
    </alternativeName>
</protein>
<evidence type="ECO:0000313" key="9">
    <source>
        <dbReference type="EMBL" id="ORX34804.1"/>
    </source>
</evidence>
<dbReference type="OrthoDB" id="16120at2759"/>
<evidence type="ECO:0000256" key="5">
    <source>
        <dbReference type="ARBA" id="ARBA00023110"/>
    </source>
</evidence>
<dbReference type="SUPFAM" id="SSF140984">
    <property type="entry name" value="PTPA-like"/>
    <property type="match status" value="1"/>
</dbReference>
<gene>
    <name evidence="9" type="ORF">BD324DRAFT_653062</name>
</gene>
<dbReference type="STRING" id="4999.A0A1Y1UB83"/>
<comment type="similarity">
    <text evidence="3 8">Belongs to the PTPA-type PPIase family.</text>
</comment>
<dbReference type="GO" id="GO:0005634">
    <property type="term" value="C:nucleus"/>
    <property type="evidence" value="ECO:0007669"/>
    <property type="project" value="TreeGrafter"/>
</dbReference>
<evidence type="ECO:0000256" key="2">
    <source>
        <dbReference type="ARBA" id="ARBA00004496"/>
    </source>
</evidence>
<dbReference type="PANTHER" id="PTHR10012:SF5">
    <property type="entry name" value="SERINE_THREONINE-PROTEIN PHOSPHATASE 2A ACTIVATOR 2"/>
    <property type="match status" value="1"/>
</dbReference>
<keyword evidence="4 8" id="KW-0963">Cytoplasm</keyword>
<keyword evidence="10" id="KW-1185">Reference proteome</keyword>
<sequence>MQSDQPEASSSRLMTTNAMPSAPARVLTSDAAVDVWPATNAFRSFWEWTKQRCDRIKGKEILHGSDSTSEAITALMDLLVQMIDWIDEVPLQPLSSQRFGNLAFRDYIKLVDSRLPLIVKSFPNIPVYLPDQILPLLIQSTPFGQPTRLDYGTGHELAFVLVLWSCVASGWIKSEEEEDELILRVFPKYLELVTLLQKKYRLEPAGSHGVWGLDDYSFFPYLFGSAQLLDSSTTPAQALSNALNPRSPMTDMYTLSLHRVTLFKRGASFSEHSPMLHQLSTFPDWKKPHGGLRKMFLGEVIGKRVVIQSIWIGGLCGGDEVEQRLESQGIKVTGLKDVASQDSPITVTKAPWAP</sequence>
<accession>A0A1Y1UB83</accession>
<name>A0A1Y1UB83_9TREE</name>
<keyword evidence="6 8" id="KW-0413">Isomerase</keyword>
<dbReference type="EMBL" id="NBSH01000013">
    <property type="protein sequence ID" value="ORX34804.1"/>
    <property type="molecule type" value="Genomic_DNA"/>
</dbReference>
<dbReference type="Pfam" id="PF03095">
    <property type="entry name" value="PTPA"/>
    <property type="match status" value="1"/>
</dbReference>
<dbReference type="RefSeq" id="XP_021869046.1">
    <property type="nucleotide sequence ID" value="XM_022018601.1"/>
</dbReference>
<reference evidence="9 10" key="1">
    <citation type="submission" date="2017-03" db="EMBL/GenBank/DDBJ databases">
        <title>Widespread Adenine N6-methylation of Active Genes in Fungi.</title>
        <authorList>
            <consortium name="DOE Joint Genome Institute"/>
            <person name="Mondo S.J."/>
            <person name="Dannebaum R.O."/>
            <person name="Kuo R.C."/>
            <person name="Louie K.B."/>
            <person name="Bewick A.J."/>
            <person name="Labutti K."/>
            <person name="Haridas S."/>
            <person name="Kuo A."/>
            <person name="Salamov A."/>
            <person name="Ahrendt S.R."/>
            <person name="Lau R."/>
            <person name="Bowen B.P."/>
            <person name="Lipzen A."/>
            <person name="Sullivan W."/>
            <person name="Andreopoulos W.B."/>
            <person name="Clum A."/>
            <person name="Lindquist E."/>
            <person name="Daum C."/>
            <person name="Northen T.R."/>
            <person name="Ramamoorthy G."/>
            <person name="Schmitz R.J."/>
            <person name="Gryganskyi A."/>
            <person name="Culley D."/>
            <person name="Magnuson J."/>
            <person name="James T.Y."/>
            <person name="O'Malley M.A."/>
            <person name="Stajich J.E."/>
            <person name="Spatafora J.W."/>
            <person name="Visel A."/>
            <person name="Grigoriev I.V."/>
        </authorList>
    </citation>
    <scope>NUCLEOTIDE SEQUENCE [LARGE SCALE GENOMIC DNA]</scope>
    <source>
        <strain evidence="9 10">NRRL Y-17943</strain>
    </source>
</reference>
<dbReference type="PANTHER" id="PTHR10012">
    <property type="entry name" value="SERINE/THREONINE-PROTEIN PHOSPHATASE 2A REGULATORY SUBUNIT B"/>
    <property type="match status" value="1"/>
</dbReference>
<dbReference type="GO" id="GO:0007052">
    <property type="term" value="P:mitotic spindle organization"/>
    <property type="evidence" value="ECO:0007669"/>
    <property type="project" value="TreeGrafter"/>
</dbReference>
<evidence type="ECO:0000256" key="8">
    <source>
        <dbReference type="RuleBase" id="RU361210"/>
    </source>
</evidence>
<organism evidence="9 10">
    <name type="scientific">Kockovaella imperatae</name>
    <dbReference type="NCBI Taxonomy" id="4999"/>
    <lineage>
        <taxon>Eukaryota</taxon>
        <taxon>Fungi</taxon>
        <taxon>Dikarya</taxon>
        <taxon>Basidiomycota</taxon>
        <taxon>Agaricomycotina</taxon>
        <taxon>Tremellomycetes</taxon>
        <taxon>Tremellales</taxon>
        <taxon>Cuniculitremaceae</taxon>
        <taxon>Kockovaella</taxon>
    </lineage>
</organism>
<dbReference type="Proteomes" id="UP000193218">
    <property type="component" value="Unassembled WGS sequence"/>
</dbReference>
<dbReference type="GeneID" id="33560410"/>
<dbReference type="InterPro" id="IPR037218">
    <property type="entry name" value="PTPA_sf"/>
</dbReference>
<proteinExistence type="inferred from homology"/>
<dbReference type="GO" id="GO:0005737">
    <property type="term" value="C:cytoplasm"/>
    <property type="evidence" value="ECO:0007669"/>
    <property type="project" value="UniProtKB-SubCell"/>
</dbReference>
<dbReference type="AlphaFoldDB" id="A0A1Y1UB83"/>
<evidence type="ECO:0000256" key="7">
    <source>
        <dbReference type="ARBA" id="ARBA00025287"/>
    </source>
</evidence>
<evidence type="ECO:0000313" key="10">
    <source>
        <dbReference type="Proteomes" id="UP000193218"/>
    </source>
</evidence>
<comment type="function">
    <text evidence="7">PPIases accelerate the folding of proteins. It catalyzes the cis-trans isomerization of proline imidic peptide bonds in oligopeptides. Acts as a regulatory subunit for PP2A-like phosphatases modulating their activity or substrate specificity, probably by inducing a conformational change in the catalytic subunit, a direct target of the PPIase. Can reactivate inactive phosphatase PP2A-phosphatase methylesterase complexes (PP2Ai) in presence of ATP and Mg(2+) by dissociating the inactive form from the complex.</text>
</comment>
<dbReference type="GO" id="GO:0003755">
    <property type="term" value="F:peptidyl-prolyl cis-trans isomerase activity"/>
    <property type="evidence" value="ECO:0007669"/>
    <property type="project" value="UniProtKB-KW"/>
</dbReference>
<evidence type="ECO:0000256" key="4">
    <source>
        <dbReference type="ARBA" id="ARBA00022490"/>
    </source>
</evidence>
<comment type="subcellular location">
    <subcellularLocation>
        <location evidence="2 8">Cytoplasm</location>
    </subcellularLocation>
</comment>
<evidence type="ECO:0000256" key="3">
    <source>
        <dbReference type="ARBA" id="ARBA00011019"/>
    </source>
</evidence>
<comment type="catalytic activity">
    <reaction evidence="1 8">
        <text>[protein]-peptidylproline (omega=180) = [protein]-peptidylproline (omega=0)</text>
        <dbReference type="Rhea" id="RHEA:16237"/>
        <dbReference type="Rhea" id="RHEA-COMP:10747"/>
        <dbReference type="Rhea" id="RHEA-COMP:10748"/>
        <dbReference type="ChEBI" id="CHEBI:83833"/>
        <dbReference type="ChEBI" id="CHEBI:83834"/>
        <dbReference type="EC" id="5.2.1.8"/>
    </reaction>
</comment>
<dbReference type="GO" id="GO:0008160">
    <property type="term" value="F:protein tyrosine phosphatase activator activity"/>
    <property type="evidence" value="ECO:0007669"/>
    <property type="project" value="TreeGrafter"/>
</dbReference>
<dbReference type="GO" id="GO:0000159">
    <property type="term" value="C:protein phosphatase type 2A complex"/>
    <property type="evidence" value="ECO:0007669"/>
    <property type="project" value="TreeGrafter"/>
</dbReference>
<comment type="caution">
    <text evidence="9">The sequence shown here is derived from an EMBL/GenBank/DDBJ whole genome shotgun (WGS) entry which is preliminary data.</text>
</comment>
<dbReference type="InParanoid" id="A0A1Y1UB83"/>
<dbReference type="InterPro" id="IPR004327">
    <property type="entry name" value="Phstyr_phstse_ac"/>
</dbReference>
<evidence type="ECO:0000256" key="1">
    <source>
        <dbReference type="ARBA" id="ARBA00000971"/>
    </source>
</evidence>
<dbReference type="EC" id="5.2.1.8" evidence="8"/>
<dbReference type="Gene3D" id="1.20.120.1150">
    <property type="match status" value="1"/>
</dbReference>
<dbReference type="PIRSF" id="PIRSF016325">
    <property type="entry name" value="Phstyr_phstse_ac"/>
    <property type="match status" value="1"/>
</dbReference>
<evidence type="ECO:0000256" key="6">
    <source>
        <dbReference type="ARBA" id="ARBA00023235"/>
    </source>
</evidence>
<dbReference type="InterPro" id="IPR043170">
    <property type="entry name" value="PTPA_C_lid"/>
</dbReference>
<keyword evidence="5 8" id="KW-0697">Rotamase</keyword>